<comment type="caution">
    <text evidence="4">The sequence shown here is derived from an EMBL/GenBank/DDBJ whole genome shotgun (WGS) entry which is preliminary data.</text>
</comment>
<evidence type="ECO:0000313" key="5">
    <source>
        <dbReference type="Proteomes" id="UP001187192"/>
    </source>
</evidence>
<dbReference type="Proteomes" id="UP001187192">
    <property type="component" value="Unassembled WGS sequence"/>
</dbReference>
<gene>
    <name evidence="4" type="ORF">TIFTF001_023685</name>
</gene>
<protein>
    <recommendedName>
        <fullName evidence="3">NB-ARC domain-containing protein</fullName>
    </recommendedName>
</protein>
<reference evidence="4" key="1">
    <citation type="submission" date="2023-07" db="EMBL/GenBank/DDBJ databases">
        <title>draft genome sequence of fig (Ficus carica).</title>
        <authorList>
            <person name="Takahashi T."/>
            <person name="Nishimura K."/>
        </authorList>
    </citation>
    <scope>NUCLEOTIDE SEQUENCE</scope>
</reference>
<dbReference type="InterPro" id="IPR002182">
    <property type="entry name" value="NB-ARC"/>
</dbReference>
<sequence>MEFIIGVGSAIVSRLAEYTVVLARRLCHYTSDVDNLRAQVQQLNDSRQNVQGQVDEASGKGEDIHDEVQNWLTRARGISQGAEDFLNNNPDRADIRCCNVQIPNLVSWRKLSREARQMVEDLQREIQAAQGFDAVASRPALHTSIAMRGDYENFDSRTMILEKIMKALHDRNITRIGVYGMGGSGKTMLAKEVARRATEAKLFTEVAMTTVSQTPDFIRMQQDVAEKIKLDIGVLHGVPARADRLQRQLKKEKSILIILDDIWEEINLIEVGIHLENEGCKILMTSRSQDVLGSMGTVENFQVADLPAKEAMSFFKTIVEQLPIL</sequence>
<dbReference type="Pfam" id="PF00931">
    <property type="entry name" value="NB-ARC"/>
    <property type="match status" value="1"/>
</dbReference>
<keyword evidence="1" id="KW-0611">Plant defense</keyword>
<dbReference type="EMBL" id="BTGU01000052">
    <property type="protein sequence ID" value="GMN54567.1"/>
    <property type="molecule type" value="Genomic_DNA"/>
</dbReference>
<dbReference type="PANTHER" id="PTHR33463:SF136">
    <property type="entry name" value="NB-ARC DOMAIN-CONTAINING PROTEIN"/>
    <property type="match status" value="1"/>
</dbReference>
<accession>A0AA88DGE3</accession>
<dbReference type="SUPFAM" id="SSF52540">
    <property type="entry name" value="P-loop containing nucleoside triphosphate hydrolases"/>
    <property type="match status" value="1"/>
</dbReference>
<dbReference type="AlphaFoldDB" id="A0AA88DGE3"/>
<keyword evidence="2" id="KW-0175">Coiled coil</keyword>
<feature type="domain" description="NB-ARC" evidence="3">
    <location>
        <begin position="160"/>
        <end position="320"/>
    </location>
</feature>
<dbReference type="GO" id="GO:0043531">
    <property type="term" value="F:ADP binding"/>
    <property type="evidence" value="ECO:0007669"/>
    <property type="project" value="InterPro"/>
</dbReference>
<dbReference type="PANTHER" id="PTHR33463">
    <property type="entry name" value="NB-ARC DOMAIN-CONTAINING PROTEIN-RELATED"/>
    <property type="match status" value="1"/>
</dbReference>
<feature type="coiled-coil region" evidence="2">
    <location>
        <begin position="33"/>
        <end position="60"/>
    </location>
</feature>
<evidence type="ECO:0000259" key="3">
    <source>
        <dbReference type="Pfam" id="PF00931"/>
    </source>
</evidence>
<organism evidence="4 5">
    <name type="scientific">Ficus carica</name>
    <name type="common">Common fig</name>
    <dbReference type="NCBI Taxonomy" id="3494"/>
    <lineage>
        <taxon>Eukaryota</taxon>
        <taxon>Viridiplantae</taxon>
        <taxon>Streptophyta</taxon>
        <taxon>Embryophyta</taxon>
        <taxon>Tracheophyta</taxon>
        <taxon>Spermatophyta</taxon>
        <taxon>Magnoliopsida</taxon>
        <taxon>eudicotyledons</taxon>
        <taxon>Gunneridae</taxon>
        <taxon>Pentapetalae</taxon>
        <taxon>rosids</taxon>
        <taxon>fabids</taxon>
        <taxon>Rosales</taxon>
        <taxon>Moraceae</taxon>
        <taxon>Ficeae</taxon>
        <taxon>Ficus</taxon>
    </lineage>
</organism>
<dbReference type="Gene3D" id="3.40.50.300">
    <property type="entry name" value="P-loop containing nucleotide triphosphate hydrolases"/>
    <property type="match status" value="1"/>
</dbReference>
<evidence type="ECO:0000256" key="2">
    <source>
        <dbReference type="SAM" id="Coils"/>
    </source>
</evidence>
<proteinExistence type="predicted"/>
<evidence type="ECO:0000313" key="4">
    <source>
        <dbReference type="EMBL" id="GMN54567.1"/>
    </source>
</evidence>
<evidence type="ECO:0000256" key="1">
    <source>
        <dbReference type="ARBA" id="ARBA00022821"/>
    </source>
</evidence>
<dbReference type="PRINTS" id="PR00364">
    <property type="entry name" value="DISEASERSIST"/>
</dbReference>
<name>A0AA88DGE3_FICCA</name>
<keyword evidence="5" id="KW-1185">Reference proteome</keyword>
<dbReference type="Gramene" id="FCD_00029793-RA">
    <property type="protein sequence ID" value="FCD_00029793-RA:cds"/>
    <property type="gene ID" value="FCD_00029793"/>
</dbReference>
<dbReference type="InterPro" id="IPR050905">
    <property type="entry name" value="Plant_NBS-LRR"/>
</dbReference>
<dbReference type="InterPro" id="IPR027417">
    <property type="entry name" value="P-loop_NTPase"/>
</dbReference>